<dbReference type="AlphaFoldDB" id="A0A415D515"/>
<accession>A0A415D515</accession>
<evidence type="ECO:0008006" key="3">
    <source>
        <dbReference type="Google" id="ProtNLM"/>
    </source>
</evidence>
<reference evidence="1 2" key="1">
    <citation type="submission" date="2018-08" db="EMBL/GenBank/DDBJ databases">
        <title>A genome reference for cultivated species of the human gut microbiota.</title>
        <authorList>
            <person name="Zou Y."/>
            <person name="Xue W."/>
            <person name="Luo G."/>
        </authorList>
    </citation>
    <scope>NUCLEOTIDE SEQUENCE [LARGE SCALE GENOMIC DNA]</scope>
    <source>
        <strain evidence="1 2">AM09-9</strain>
    </source>
</reference>
<organism evidence="1 2">
    <name type="scientific">[Ruminococcus] lactaris</name>
    <dbReference type="NCBI Taxonomy" id="46228"/>
    <lineage>
        <taxon>Bacteria</taxon>
        <taxon>Bacillati</taxon>
        <taxon>Bacillota</taxon>
        <taxon>Clostridia</taxon>
        <taxon>Lachnospirales</taxon>
        <taxon>Lachnospiraceae</taxon>
        <taxon>Mediterraneibacter</taxon>
    </lineage>
</organism>
<evidence type="ECO:0000313" key="2">
    <source>
        <dbReference type="Proteomes" id="UP000285832"/>
    </source>
</evidence>
<proteinExistence type="predicted"/>
<gene>
    <name evidence="1" type="ORF">DW116_07750</name>
</gene>
<protein>
    <recommendedName>
        <fullName evidence="3">HK97 gp10 family phage protein</fullName>
    </recommendedName>
</protein>
<comment type="caution">
    <text evidence="1">The sequence shown here is derived from an EMBL/GenBank/DDBJ whole genome shotgun (WGS) entry which is preliminary data.</text>
</comment>
<name>A0A415D515_9FIRM</name>
<dbReference type="RefSeq" id="WP_118279070.1">
    <property type="nucleotide sequence ID" value="NZ_CAUGJR010000002.1"/>
</dbReference>
<dbReference type="EMBL" id="QRMI01000017">
    <property type="protein sequence ID" value="RHJ61226.1"/>
    <property type="molecule type" value="Genomic_DNA"/>
</dbReference>
<sequence>MPKYTVGLSAKDFRELGRKVRLYNNRIQEKCEEFAYRLAEEGIAIARIKISGKDAIYTGELLNSLKLEQGDIIYNGATYVIYTDCPWAAYVEFGTGVMGEKTPHPNKSIAGWKYDVNNHGEAGWYYFKDGEWHWTNGMISRPFMYETGQQLRNMGVISSIAKEVFGSD</sequence>
<dbReference type="Proteomes" id="UP000285832">
    <property type="component" value="Unassembled WGS sequence"/>
</dbReference>
<evidence type="ECO:0000313" key="1">
    <source>
        <dbReference type="EMBL" id="RHJ61226.1"/>
    </source>
</evidence>